<dbReference type="EMBL" id="JAUOOM010000006">
    <property type="protein sequence ID" value="MDO6406514.1"/>
    <property type="molecule type" value="Genomic_DNA"/>
</dbReference>
<proteinExistence type="inferred from homology"/>
<dbReference type="AlphaFoldDB" id="A0AAP9KS10"/>
<keyword evidence="2" id="KW-0805">Transcription regulation</keyword>
<dbReference type="KEGG" id="ppho:CTZ24_24400"/>
<geneLocation type="plasmid" evidence="8">
    <name>pmsr2c</name>
</geneLocation>
<dbReference type="InterPro" id="IPR005119">
    <property type="entry name" value="LysR_subst-bd"/>
</dbReference>
<evidence type="ECO:0000313" key="9">
    <source>
        <dbReference type="Proteomes" id="UP001171299"/>
    </source>
</evidence>
<dbReference type="Gene3D" id="1.10.10.10">
    <property type="entry name" value="Winged helix-like DNA-binding domain superfamily/Winged helix DNA-binding domain"/>
    <property type="match status" value="1"/>
</dbReference>
<keyword evidence="4" id="KW-0804">Transcription</keyword>
<dbReference type="Gene3D" id="3.40.190.290">
    <property type="match status" value="1"/>
</dbReference>
<reference evidence="7" key="2">
    <citation type="journal article" date="2020" name="Environ. Microbiol.">
        <title>The extreme plant-growth-promoting properties of Pantoea phytobeneficialis MSR2 revealed by functional and genomic analysis.</title>
        <authorList>
            <person name="Nascimento F.X."/>
            <person name="Hernandez A.G."/>
            <person name="Glick B.R."/>
            <person name="Rossi M.J."/>
        </authorList>
    </citation>
    <scope>NUCLEOTIDE SEQUENCE</scope>
    <source>
        <strain evidence="7">MSR2</strain>
    </source>
</reference>
<dbReference type="InterPro" id="IPR036390">
    <property type="entry name" value="WH_DNA-bd_sf"/>
</dbReference>
<reference evidence="6" key="3">
    <citation type="submission" date="2023-07" db="EMBL/GenBank/DDBJ databases">
        <title>The extreme plant-growth-promoting properties of Pantoea phytobeneficialis PF55 revealed by functional and genomic analysis.</title>
        <authorList>
            <person name="Nascimento F.X."/>
            <person name="Marcio R.J."/>
        </authorList>
    </citation>
    <scope>NUCLEOTIDE SEQUENCE</scope>
    <source>
        <strain evidence="6">PF55</strain>
    </source>
</reference>
<accession>A0AAP9KS10</accession>
<evidence type="ECO:0000313" key="8">
    <source>
        <dbReference type="Proteomes" id="UP000424872"/>
    </source>
</evidence>
<reference evidence="8" key="1">
    <citation type="submission" date="2017-11" db="EMBL/GenBank/DDBJ databases">
        <title>Genome sequence of Pantoea sp. MSR2.</title>
        <authorList>
            <person name="Nascimento F.X."/>
        </authorList>
    </citation>
    <scope>NUCLEOTIDE SEQUENCE [LARGE SCALE GENOMIC DNA]</scope>
    <source>
        <strain evidence="8">MSR2</strain>
        <plasmid evidence="8">pmsr2c</plasmid>
    </source>
</reference>
<dbReference type="Proteomes" id="UP001171299">
    <property type="component" value="Unassembled WGS sequence"/>
</dbReference>
<evidence type="ECO:0000256" key="4">
    <source>
        <dbReference type="ARBA" id="ARBA00023163"/>
    </source>
</evidence>
<dbReference type="PANTHER" id="PTHR30126:SF40">
    <property type="entry name" value="HTH-TYPE TRANSCRIPTIONAL REGULATOR GLTR"/>
    <property type="match status" value="1"/>
</dbReference>
<evidence type="ECO:0000256" key="3">
    <source>
        <dbReference type="ARBA" id="ARBA00023125"/>
    </source>
</evidence>
<dbReference type="PROSITE" id="PS50931">
    <property type="entry name" value="HTH_LYSR"/>
    <property type="match status" value="1"/>
</dbReference>
<evidence type="ECO:0000256" key="2">
    <source>
        <dbReference type="ARBA" id="ARBA00023015"/>
    </source>
</evidence>
<dbReference type="InterPro" id="IPR000847">
    <property type="entry name" value="LysR_HTH_N"/>
</dbReference>
<organism evidence="7 8">
    <name type="scientific">Pantoea phytobeneficialis</name>
    <dbReference type="NCBI Taxonomy" id="2052056"/>
    <lineage>
        <taxon>Bacteria</taxon>
        <taxon>Pseudomonadati</taxon>
        <taxon>Pseudomonadota</taxon>
        <taxon>Gammaproteobacteria</taxon>
        <taxon>Enterobacterales</taxon>
        <taxon>Erwiniaceae</taxon>
        <taxon>Pantoea</taxon>
    </lineage>
</organism>
<evidence type="ECO:0000313" key="7">
    <source>
        <dbReference type="EMBL" id="QGR09610.1"/>
    </source>
</evidence>
<dbReference type="InterPro" id="IPR036388">
    <property type="entry name" value="WH-like_DNA-bd_sf"/>
</dbReference>
<sequence length="298" mass="33298">MHLSQLRAFCAVAQTGSISGAARVLNRVPSGITVRIQQLEQDLGCELFLRDRQGMSLSQNGRLLLDHAQRILDLTDSTRLLMREEDLGGKLVIGALDVVLVDFMPALIGTFRKRYSGIGLDIRHEASEVLVQHVADGTLDIALTDGPVQSKALESRLAFVDEMLLITELNHPAVRKPSDLQCAELYGFRHDCSFRFRMDRWLAEARISHLPVTEIESYHTMLACVTAGMGAAWVLRSVLQTLPGHQHVRSHSLGEVGYTEIHYLWRSGQLSPNARRLIETGSELGERRNTQTWSKVLP</sequence>
<evidence type="ECO:0000259" key="5">
    <source>
        <dbReference type="PROSITE" id="PS50931"/>
    </source>
</evidence>
<keyword evidence="3" id="KW-0238">DNA-binding</keyword>
<protein>
    <submittedName>
        <fullName evidence="7">LysR family transcriptional regulator</fullName>
    </submittedName>
</protein>
<dbReference type="EMBL" id="CP024639">
    <property type="protein sequence ID" value="QGR09610.1"/>
    <property type="molecule type" value="Genomic_DNA"/>
</dbReference>
<feature type="domain" description="HTH lysR-type" evidence="5">
    <location>
        <begin position="1"/>
        <end position="58"/>
    </location>
</feature>
<gene>
    <name evidence="7" type="ORF">CTZ24_24400</name>
    <name evidence="6" type="ORF">Q3404_08000</name>
</gene>
<dbReference type="GO" id="GO:0003700">
    <property type="term" value="F:DNA-binding transcription factor activity"/>
    <property type="evidence" value="ECO:0007669"/>
    <property type="project" value="InterPro"/>
</dbReference>
<comment type="similarity">
    <text evidence="1">Belongs to the LysR transcriptional regulatory family.</text>
</comment>
<dbReference type="Pfam" id="PF00126">
    <property type="entry name" value="HTH_1"/>
    <property type="match status" value="1"/>
</dbReference>
<name>A0AAP9KS10_9GAMM</name>
<evidence type="ECO:0000256" key="1">
    <source>
        <dbReference type="ARBA" id="ARBA00009437"/>
    </source>
</evidence>
<evidence type="ECO:0000313" key="6">
    <source>
        <dbReference type="EMBL" id="MDO6406514.1"/>
    </source>
</evidence>
<dbReference type="PANTHER" id="PTHR30126">
    <property type="entry name" value="HTH-TYPE TRANSCRIPTIONAL REGULATOR"/>
    <property type="match status" value="1"/>
</dbReference>
<dbReference type="RefSeq" id="WP_208727010.1">
    <property type="nucleotide sequence ID" value="NZ_CP024639.1"/>
</dbReference>
<dbReference type="Proteomes" id="UP000424872">
    <property type="component" value="Plasmid pMSR2C"/>
</dbReference>
<dbReference type="SUPFAM" id="SSF46785">
    <property type="entry name" value="Winged helix' DNA-binding domain"/>
    <property type="match status" value="1"/>
</dbReference>
<keyword evidence="9" id="KW-1185">Reference proteome</keyword>
<dbReference type="Pfam" id="PF03466">
    <property type="entry name" value="LysR_substrate"/>
    <property type="match status" value="1"/>
</dbReference>
<geneLocation type="plasmid" evidence="7">
    <name>pMSR2C</name>
</geneLocation>
<dbReference type="SUPFAM" id="SSF53850">
    <property type="entry name" value="Periplasmic binding protein-like II"/>
    <property type="match status" value="1"/>
</dbReference>
<dbReference type="GO" id="GO:0000976">
    <property type="term" value="F:transcription cis-regulatory region binding"/>
    <property type="evidence" value="ECO:0007669"/>
    <property type="project" value="TreeGrafter"/>
</dbReference>
<keyword evidence="7" id="KW-0614">Plasmid</keyword>